<dbReference type="Pfam" id="PF09722">
    <property type="entry name" value="Xre_MbcA_ParS_C"/>
    <property type="match status" value="1"/>
</dbReference>
<dbReference type="Proteomes" id="UP001214854">
    <property type="component" value="Unassembled WGS sequence"/>
</dbReference>
<dbReference type="Pfam" id="PF20432">
    <property type="entry name" value="Xre-like-HTH"/>
    <property type="match status" value="1"/>
</dbReference>
<evidence type="ECO:0000313" key="4">
    <source>
        <dbReference type="Proteomes" id="UP001214854"/>
    </source>
</evidence>
<evidence type="ECO:0000259" key="1">
    <source>
        <dbReference type="Pfam" id="PF09722"/>
    </source>
</evidence>
<name>A0ABT5HXQ6_9CAUL</name>
<feature type="domain" description="Antitoxin Xre-like helix-turn-helix" evidence="2">
    <location>
        <begin position="19"/>
        <end position="77"/>
    </location>
</feature>
<dbReference type="RefSeq" id="WP_272749322.1">
    <property type="nucleotide sequence ID" value="NZ_JAQQKX010000016.1"/>
</dbReference>
<dbReference type="EMBL" id="JAQQKX010000016">
    <property type="protein sequence ID" value="MDC7684851.1"/>
    <property type="molecule type" value="Genomic_DNA"/>
</dbReference>
<dbReference type="InterPro" id="IPR024467">
    <property type="entry name" value="Xre/MbcA/ParS-like_toxin-bd"/>
</dbReference>
<accession>A0ABT5HXQ6</accession>
<keyword evidence="4" id="KW-1185">Reference proteome</keyword>
<feature type="domain" description="Antitoxin Xre/MbcA/ParS-like toxin-binding" evidence="1">
    <location>
        <begin position="99"/>
        <end position="143"/>
    </location>
</feature>
<proteinExistence type="predicted"/>
<evidence type="ECO:0000313" key="3">
    <source>
        <dbReference type="EMBL" id="MDC7684851.1"/>
    </source>
</evidence>
<protein>
    <submittedName>
        <fullName evidence="3">DUF2384 domain-containing protein</fullName>
    </submittedName>
</protein>
<evidence type="ECO:0000259" key="2">
    <source>
        <dbReference type="Pfam" id="PF20432"/>
    </source>
</evidence>
<dbReference type="InterPro" id="IPR046847">
    <property type="entry name" value="Xre-like_HTH"/>
</dbReference>
<reference evidence="3 4" key="1">
    <citation type="submission" date="2023-01" db="EMBL/GenBank/DDBJ databases">
        <title>Novel species of the genus Asticcacaulis isolated from rivers.</title>
        <authorList>
            <person name="Lu H."/>
        </authorList>
    </citation>
    <scope>NUCLEOTIDE SEQUENCE [LARGE SCALE GENOMIC DNA]</scope>
    <source>
        <strain evidence="3 4">BYS171W</strain>
    </source>
</reference>
<comment type="caution">
    <text evidence="3">The sequence shown here is derived from an EMBL/GenBank/DDBJ whole genome shotgun (WGS) entry which is preliminary data.</text>
</comment>
<gene>
    <name evidence="3" type="ORF">PQU92_16320</name>
</gene>
<organism evidence="3 4">
    <name type="scientific">Asticcacaulis aquaticus</name>
    <dbReference type="NCBI Taxonomy" id="2984212"/>
    <lineage>
        <taxon>Bacteria</taxon>
        <taxon>Pseudomonadati</taxon>
        <taxon>Pseudomonadota</taxon>
        <taxon>Alphaproteobacteria</taxon>
        <taxon>Caulobacterales</taxon>
        <taxon>Caulobacteraceae</taxon>
        <taxon>Asticcacaulis</taxon>
    </lineage>
</organism>
<sequence>MADGTLDFSDLYRASPLQRVRLVRDGVPASEVKDMARLMDMPQEKLLHSLGMSMATVNRKAKRSEGLSSEDSERVLGVSNLIGQVQVMVEQSGIADGFDAAKWLAHWLDQPLPALGGERPADYLDTLEGQRLISSLLAQSQSGAYA</sequence>